<feature type="domain" description="Protein kinase" evidence="6">
    <location>
        <begin position="293"/>
        <end position="561"/>
    </location>
</feature>
<dbReference type="Gene3D" id="1.10.510.10">
    <property type="entry name" value="Transferase(Phosphotransferase) domain 1"/>
    <property type="match status" value="1"/>
</dbReference>
<dbReference type="GO" id="GO:0016301">
    <property type="term" value="F:kinase activity"/>
    <property type="evidence" value="ECO:0007669"/>
    <property type="project" value="UniProtKB-KW"/>
</dbReference>
<dbReference type="SUPFAM" id="SSF56112">
    <property type="entry name" value="Protein kinase-like (PK-like)"/>
    <property type="match status" value="1"/>
</dbReference>
<protein>
    <submittedName>
        <fullName evidence="8">Bifunctional protein-serine/threonine kinase/phosphatase</fullName>
    </submittedName>
</protein>
<feature type="domain" description="PPM-type phosphatase" evidence="7">
    <location>
        <begin position="9"/>
        <end position="260"/>
    </location>
</feature>
<dbReference type="Pfam" id="PF00069">
    <property type="entry name" value="Pkinase"/>
    <property type="match status" value="1"/>
</dbReference>
<feature type="transmembrane region" description="Helical" evidence="5">
    <location>
        <begin position="574"/>
        <end position="593"/>
    </location>
</feature>
<dbReference type="InterPro" id="IPR000719">
    <property type="entry name" value="Prot_kinase_dom"/>
</dbReference>
<dbReference type="CDD" id="cd00143">
    <property type="entry name" value="PP2Cc"/>
    <property type="match status" value="1"/>
</dbReference>
<keyword evidence="5" id="KW-1133">Transmembrane helix</keyword>
<dbReference type="EMBL" id="BAABWH010000001">
    <property type="protein sequence ID" value="GAA6144588.1"/>
    <property type="molecule type" value="Genomic_DNA"/>
</dbReference>
<proteinExistence type="predicted"/>
<gene>
    <name evidence="8" type="ORF">NBRC116585_07050</name>
</gene>
<dbReference type="SMART" id="SM00220">
    <property type="entry name" value="S_TKc"/>
    <property type="match status" value="1"/>
</dbReference>
<sequence length="597" mass="67989">MNKSVLEVSIGQATDRGVKAVNQDFHAAHVPDCHLLKSKGVVVALADGISSSNVSHEASATSVQSFINDYFSTSEAWSVKTSGLRVLEATNSWLHAQARRNLRSYDPNLGYVCTFNALVIKSRTIHIFHVGDSRVYHLHPKLIHADSNHADSNQFDQDHSDGLELLTADHRFYTSEEHSYLTRALGMDTQLEVDYHAQTIDTGDIFINATDGIYEFVSEDFIVETIERYRHDLNFAAQTILKQAQDNDSDDNLTIQIIRIDKVQDQTTEDVHQQVTELPFPPNLKAREEFDGYRILRPLHTSPRSHVYLAQDIESDTQVILKTPSGELRDNTAYLERFLLEDWVARRIDNPHVVRPGPSNRPKNYLYLTTEYIQGQTLDQWMRDHPEPDLETVRNILEQAARGVQAFHRLETLHQDLKPDNLMMEPDGTVRVLDFGSTRVAGIIEIESPLERQNLLGTAQYSAPEYFLGGLGSTESDVYALGVITYEMLTGKLPYGSDVARIRKAKDLNKLHYVPVRQHGRVIPIWVDEAIRKAVHPQRSKRYSEPSEFIYDLRNPNADYLRKSRAPVAERNPVVFWQGVSSALFIVVLYLLYQQTK</sequence>
<evidence type="ECO:0000259" key="7">
    <source>
        <dbReference type="PROSITE" id="PS51746"/>
    </source>
</evidence>
<keyword evidence="1" id="KW-0808">Transferase</keyword>
<dbReference type="CDD" id="cd14014">
    <property type="entry name" value="STKc_PknB_like"/>
    <property type="match status" value="1"/>
</dbReference>
<evidence type="ECO:0000259" key="6">
    <source>
        <dbReference type="PROSITE" id="PS50011"/>
    </source>
</evidence>
<evidence type="ECO:0000256" key="1">
    <source>
        <dbReference type="ARBA" id="ARBA00022679"/>
    </source>
</evidence>
<dbReference type="Gene3D" id="3.60.40.10">
    <property type="entry name" value="PPM-type phosphatase domain"/>
    <property type="match status" value="1"/>
</dbReference>
<accession>A0ABP9ZWT0</accession>
<evidence type="ECO:0000256" key="2">
    <source>
        <dbReference type="ARBA" id="ARBA00022741"/>
    </source>
</evidence>
<evidence type="ECO:0000256" key="5">
    <source>
        <dbReference type="SAM" id="Phobius"/>
    </source>
</evidence>
<dbReference type="PANTHER" id="PTHR43289">
    <property type="entry name" value="MITOGEN-ACTIVATED PROTEIN KINASE KINASE KINASE 20-RELATED"/>
    <property type="match status" value="1"/>
</dbReference>
<dbReference type="PROSITE" id="PS51746">
    <property type="entry name" value="PPM_2"/>
    <property type="match status" value="1"/>
</dbReference>
<comment type="caution">
    <text evidence="8">The sequence shown here is derived from an EMBL/GenBank/DDBJ whole genome shotgun (WGS) entry which is preliminary data.</text>
</comment>
<dbReference type="SMART" id="SM00332">
    <property type="entry name" value="PP2Cc"/>
    <property type="match status" value="1"/>
</dbReference>
<keyword evidence="2" id="KW-0547">Nucleotide-binding</keyword>
<keyword evidence="9" id="KW-1185">Reference proteome</keyword>
<dbReference type="RefSeq" id="WP_353293513.1">
    <property type="nucleotide sequence ID" value="NZ_BAABWH010000001.1"/>
</dbReference>
<evidence type="ECO:0000313" key="9">
    <source>
        <dbReference type="Proteomes" id="UP001481413"/>
    </source>
</evidence>
<dbReference type="SUPFAM" id="SSF81606">
    <property type="entry name" value="PP2C-like"/>
    <property type="match status" value="1"/>
</dbReference>
<dbReference type="InterPro" id="IPR036457">
    <property type="entry name" value="PPM-type-like_dom_sf"/>
</dbReference>
<dbReference type="Pfam" id="PF13672">
    <property type="entry name" value="PP2C_2"/>
    <property type="match status" value="1"/>
</dbReference>
<name>A0ABP9ZWT0_9GAMM</name>
<keyword evidence="4" id="KW-0067">ATP-binding</keyword>
<dbReference type="InterPro" id="IPR001932">
    <property type="entry name" value="PPM-type_phosphatase-like_dom"/>
</dbReference>
<dbReference type="Gene3D" id="3.30.200.20">
    <property type="entry name" value="Phosphorylase Kinase, domain 1"/>
    <property type="match status" value="1"/>
</dbReference>
<dbReference type="PROSITE" id="PS50011">
    <property type="entry name" value="PROTEIN_KINASE_DOM"/>
    <property type="match status" value="1"/>
</dbReference>
<dbReference type="Proteomes" id="UP001481413">
    <property type="component" value="Unassembled WGS sequence"/>
</dbReference>
<keyword evidence="3 8" id="KW-0418">Kinase</keyword>
<dbReference type="PANTHER" id="PTHR43289:SF6">
    <property type="entry name" value="SERINE_THREONINE-PROTEIN KINASE NEKL-3"/>
    <property type="match status" value="1"/>
</dbReference>
<keyword evidence="5" id="KW-0812">Transmembrane</keyword>
<keyword evidence="5" id="KW-0472">Membrane</keyword>
<evidence type="ECO:0000313" key="8">
    <source>
        <dbReference type="EMBL" id="GAA6144588.1"/>
    </source>
</evidence>
<reference evidence="8 9" key="1">
    <citation type="submission" date="2024-04" db="EMBL/GenBank/DDBJ databases">
        <title>Draft genome sequence of Thalassolituus maritimus NBRC 116585.</title>
        <authorList>
            <person name="Miyakawa T."/>
            <person name="Kusuya Y."/>
            <person name="Miura T."/>
        </authorList>
    </citation>
    <scope>NUCLEOTIDE SEQUENCE [LARGE SCALE GENOMIC DNA]</scope>
    <source>
        <strain evidence="8 9">5NW40-0001</strain>
    </source>
</reference>
<dbReference type="InterPro" id="IPR011009">
    <property type="entry name" value="Kinase-like_dom_sf"/>
</dbReference>
<organism evidence="8 9">
    <name type="scientific">Thalassolituus maritimus</name>
    <dbReference type="NCBI Taxonomy" id="484498"/>
    <lineage>
        <taxon>Bacteria</taxon>
        <taxon>Pseudomonadati</taxon>
        <taxon>Pseudomonadota</taxon>
        <taxon>Gammaproteobacteria</taxon>
        <taxon>Oceanospirillales</taxon>
        <taxon>Oceanospirillaceae</taxon>
        <taxon>Thalassolituus</taxon>
    </lineage>
</organism>
<evidence type="ECO:0000256" key="3">
    <source>
        <dbReference type="ARBA" id="ARBA00022777"/>
    </source>
</evidence>
<evidence type="ECO:0000256" key="4">
    <source>
        <dbReference type="ARBA" id="ARBA00022840"/>
    </source>
</evidence>